<evidence type="ECO:0000256" key="2">
    <source>
        <dbReference type="ARBA" id="ARBA00022912"/>
    </source>
</evidence>
<dbReference type="InterPro" id="IPR016130">
    <property type="entry name" value="Tyr_Pase_AS"/>
</dbReference>
<evidence type="ECO:0000259" key="4">
    <source>
        <dbReference type="PROSITE" id="PS50056"/>
    </source>
</evidence>
<evidence type="ECO:0000313" key="5">
    <source>
        <dbReference type="EMBL" id="KAF0293211.1"/>
    </source>
</evidence>
<dbReference type="InterPro" id="IPR000387">
    <property type="entry name" value="Tyr_Pase_dom"/>
</dbReference>
<proteinExistence type="predicted"/>
<dbReference type="GO" id="GO:0008579">
    <property type="term" value="F:JUN kinase phosphatase activity"/>
    <property type="evidence" value="ECO:0007669"/>
    <property type="project" value="TreeGrafter"/>
</dbReference>
<dbReference type="SUPFAM" id="SSF52799">
    <property type="entry name" value="(Phosphotyrosine protein) phosphatases II"/>
    <property type="match status" value="1"/>
</dbReference>
<keyword evidence="1" id="KW-0378">Hydrolase</keyword>
<dbReference type="PRINTS" id="PR01908">
    <property type="entry name" value="ADSPHPHTASE"/>
</dbReference>
<keyword evidence="2" id="KW-0904">Protein phosphatase</keyword>
<evidence type="ECO:0000259" key="3">
    <source>
        <dbReference type="PROSITE" id="PS50054"/>
    </source>
</evidence>
<dbReference type="PROSITE" id="PS50056">
    <property type="entry name" value="TYR_PHOSPHATASE_2"/>
    <property type="match status" value="1"/>
</dbReference>
<evidence type="ECO:0000313" key="6">
    <source>
        <dbReference type="Proteomes" id="UP000440578"/>
    </source>
</evidence>
<gene>
    <name evidence="5" type="primary">Dusp19</name>
    <name evidence="5" type="ORF">FJT64_008906</name>
</gene>
<evidence type="ECO:0000256" key="1">
    <source>
        <dbReference type="ARBA" id="ARBA00022801"/>
    </source>
</evidence>
<feature type="domain" description="Tyrosine-protein phosphatase" evidence="3">
    <location>
        <begin position="59"/>
        <end position="199"/>
    </location>
</feature>
<dbReference type="PANTHER" id="PTHR46377">
    <property type="entry name" value="DUAL SPECIFICITY PROTEIN PHOSPHATASE 19"/>
    <property type="match status" value="1"/>
</dbReference>
<organism evidence="5 6">
    <name type="scientific">Amphibalanus amphitrite</name>
    <name type="common">Striped barnacle</name>
    <name type="synonym">Balanus amphitrite</name>
    <dbReference type="NCBI Taxonomy" id="1232801"/>
    <lineage>
        <taxon>Eukaryota</taxon>
        <taxon>Metazoa</taxon>
        <taxon>Ecdysozoa</taxon>
        <taxon>Arthropoda</taxon>
        <taxon>Crustacea</taxon>
        <taxon>Multicrustacea</taxon>
        <taxon>Cirripedia</taxon>
        <taxon>Thoracica</taxon>
        <taxon>Thoracicalcarea</taxon>
        <taxon>Balanomorpha</taxon>
        <taxon>Balanoidea</taxon>
        <taxon>Balanidae</taxon>
        <taxon>Amphibalaninae</taxon>
        <taxon>Amphibalanus</taxon>
    </lineage>
</organism>
<dbReference type="GO" id="GO:0005737">
    <property type="term" value="C:cytoplasm"/>
    <property type="evidence" value="ECO:0007669"/>
    <property type="project" value="TreeGrafter"/>
</dbReference>
<dbReference type="Pfam" id="PF00782">
    <property type="entry name" value="DSPc"/>
    <property type="match status" value="1"/>
</dbReference>
<dbReference type="EMBL" id="VIIS01001762">
    <property type="protein sequence ID" value="KAF0293211.1"/>
    <property type="molecule type" value="Genomic_DNA"/>
</dbReference>
<sequence>MDLQARLELQRRRLVPTESRVTSADGRVTLETRQSDGRVQLRPAGTAAGFVVDPSPDLQVGEVRGWLCVGSQDAAHHRALLRRLGVTHVLNCATRVDNLFTDELTYLSVPLLDLPETRLETAFPAAFEFIDSARATGGRCLVHCNAGVSRSASLCVAYLMEREGLTFTQGLQQVNAVRRVRPNPGFQSQLIDLGRRLRQQREGGP</sequence>
<dbReference type="InterPro" id="IPR029021">
    <property type="entry name" value="Prot-tyrosine_phosphatase-like"/>
</dbReference>
<protein>
    <submittedName>
        <fullName evidence="5">Dual specificity protein phosphatase 19</fullName>
    </submittedName>
</protein>
<feature type="domain" description="Tyrosine specific protein phosphatases" evidence="4">
    <location>
        <begin position="121"/>
        <end position="178"/>
    </location>
</feature>
<dbReference type="Gene3D" id="3.90.190.10">
    <property type="entry name" value="Protein tyrosine phosphatase superfamily"/>
    <property type="match status" value="1"/>
</dbReference>
<name>A0A6A4VUY9_AMPAM</name>
<comment type="caution">
    <text evidence="5">The sequence shown here is derived from an EMBL/GenBank/DDBJ whole genome shotgun (WGS) entry which is preliminary data.</text>
</comment>
<dbReference type="PROSITE" id="PS50054">
    <property type="entry name" value="TYR_PHOSPHATASE_DUAL"/>
    <property type="match status" value="1"/>
</dbReference>
<dbReference type="Proteomes" id="UP000440578">
    <property type="component" value="Unassembled WGS sequence"/>
</dbReference>
<keyword evidence="6" id="KW-1185">Reference proteome</keyword>
<dbReference type="PANTHER" id="PTHR46377:SF1">
    <property type="entry name" value="DUAL SPECIFICITY PROTEIN PHOSPHATASE 19"/>
    <property type="match status" value="1"/>
</dbReference>
<dbReference type="InterPro" id="IPR000340">
    <property type="entry name" value="Dual-sp_phosphatase_cat-dom"/>
</dbReference>
<dbReference type="PROSITE" id="PS00383">
    <property type="entry name" value="TYR_PHOSPHATASE_1"/>
    <property type="match status" value="1"/>
</dbReference>
<reference evidence="5 6" key="1">
    <citation type="submission" date="2019-07" db="EMBL/GenBank/DDBJ databases">
        <title>Draft genome assembly of a fouling barnacle, Amphibalanus amphitrite (Darwin, 1854): The first reference genome for Thecostraca.</title>
        <authorList>
            <person name="Kim W."/>
        </authorList>
    </citation>
    <scope>NUCLEOTIDE SEQUENCE [LARGE SCALE GENOMIC DNA]</scope>
    <source>
        <strain evidence="5">SNU_AA5</strain>
        <tissue evidence="5">Soma without cirri and trophi</tissue>
    </source>
</reference>
<accession>A0A6A4VUY9</accession>
<dbReference type="SMART" id="SM00195">
    <property type="entry name" value="DSPc"/>
    <property type="match status" value="1"/>
</dbReference>
<dbReference type="OrthoDB" id="253091at2759"/>
<dbReference type="InterPro" id="IPR020422">
    <property type="entry name" value="TYR_PHOSPHATASE_DUAL_dom"/>
</dbReference>
<dbReference type="AlphaFoldDB" id="A0A6A4VUY9"/>